<evidence type="ECO:0000313" key="1">
    <source>
        <dbReference type="EMBL" id="QSZ33108.1"/>
    </source>
</evidence>
<reference evidence="1" key="1">
    <citation type="submission" date="2020-10" db="EMBL/GenBank/DDBJ databases">
        <title>Genome Sequence of Monilinia vaccinii-corymbosi Sheds Light on Mummy Berry Disease Infection of Blueberry and Mating Type.</title>
        <authorList>
            <person name="Yow A.G."/>
            <person name="Zhang Y."/>
            <person name="Bansal K."/>
            <person name="Eacker S.M."/>
            <person name="Sullivan S."/>
            <person name="Liachko I."/>
            <person name="Cubeta M.A."/>
            <person name="Rollins J.A."/>
            <person name="Ashrafi H."/>
        </authorList>
    </citation>
    <scope>NUCLEOTIDE SEQUENCE</scope>
    <source>
        <strain evidence="1">RL-1</strain>
    </source>
</reference>
<keyword evidence="2" id="KW-1185">Reference proteome</keyword>
<accession>A0A8A3PDC9</accession>
<evidence type="ECO:0000313" key="2">
    <source>
        <dbReference type="Proteomes" id="UP000672032"/>
    </source>
</evidence>
<sequence>MTPAIPRAGRIHDYNAPPPEDLRKELAKQGTTTGTIHQNLGTVDYWYNSSKSGEQQLEAYTCKVQGTVKGDEISFDAQ</sequence>
<proteinExistence type="predicted"/>
<organism evidence="1 2">
    <name type="scientific">Monilinia vaccinii-corymbosi</name>
    <dbReference type="NCBI Taxonomy" id="61207"/>
    <lineage>
        <taxon>Eukaryota</taxon>
        <taxon>Fungi</taxon>
        <taxon>Dikarya</taxon>
        <taxon>Ascomycota</taxon>
        <taxon>Pezizomycotina</taxon>
        <taxon>Leotiomycetes</taxon>
        <taxon>Helotiales</taxon>
        <taxon>Sclerotiniaceae</taxon>
        <taxon>Monilinia</taxon>
    </lineage>
</organism>
<protein>
    <submittedName>
        <fullName evidence="1">Uncharacterized protein</fullName>
    </submittedName>
</protein>
<dbReference type="AlphaFoldDB" id="A0A8A3PDC9"/>
<name>A0A8A3PDC9_9HELO</name>
<dbReference type="Proteomes" id="UP000672032">
    <property type="component" value="Chromosome 3"/>
</dbReference>
<dbReference type="EMBL" id="CP063407">
    <property type="protein sequence ID" value="QSZ33108.1"/>
    <property type="molecule type" value="Genomic_DNA"/>
</dbReference>
<gene>
    <name evidence="1" type="ORF">DSL72_002693</name>
</gene>